<dbReference type="InterPro" id="IPR013752">
    <property type="entry name" value="KPA_reductase"/>
</dbReference>
<dbReference type="InterPro" id="IPR050838">
    <property type="entry name" value="Ketopantoate_reductase"/>
</dbReference>
<evidence type="ECO:0000259" key="4">
    <source>
        <dbReference type="Pfam" id="PF08546"/>
    </source>
</evidence>
<keyword evidence="1" id="KW-0521">NADP</keyword>
<protein>
    <recommendedName>
        <fullName evidence="4">Ketopantoate reductase C-terminal domain-containing protein</fullName>
    </recommendedName>
</protein>
<evidence type="ECO:0000313" key="6">
    <source>
        <dbReference type="Proteomes" id="UP000291116"/>
    </source>
</evidence>
<keyword evidence="6" id="KW-1185">Reference proteome</keyword>
<dbReference type="GO" id="GO:0008677">
    <property type="term" value="F:2-dehydropantoate 2-reductase activity"/>
    <property type="evidence" value="ECO:0007669"/>
    <property type="project" value="TreeGrafter"/>
</dbReference>
<dbReference type="EMBL" id="CAACVS010000690">
    <property type="protein sequence ID" value="VEU45173.1"/>
    <property type="molecule type" value="Genomic_DNA"/>
</dbReference>
<dbReference type="Gene3D" id="1.10.1040.10">
    <property type="entry name" value="N-(1-d-carboxylethyl)-l-norvaline Dehydrogenase, domain 2"/>
    <property type="match status" value="1"/>
</dbReference>
<organism evidence="5 6">
    <name type="scientific">Pseudo-nitzschia multistriata</name>
    <dbReference type="NCBI Taxonomy" id="183589"/>
    <lineage>
        <taxon>Eukaryota</taxon>
        <taxon>Sar</taxon>
        <taxon>Stramenopiles</taxon>
        <taxon>Ochrophyta</taxon>
        <taxon>Bacillariophyta</taxon>
        <taxon>Bacillariophyceae</taxon>
        <taxon>Bacillariophycidae</taxon>
        <taxon>Bacillariales</taxon>
        <taxon>Bacillariaceae</taxon>
        <taxon>Pseudo-nitzschia</taxon>
    </lineage>
</organism>
<keyword evidence="2" id="KW-0560">Oxidoreductase</keyword>
<dbReference type="OrthoDB" id="46571at2759"/>
<evidence type="ECO:0000256" key="3">
    <source>
        <dbReference type="SAM" id="MobiDB-lite"/>
    </source>
</evidence>
<sequence length="436" mass="45866">MIHEPIHVLGAGSIGVLWTASIRSRFPSYPIALLLRDHERNRNRVSAAAGAANDGGCGDSDNDGNTLRTGPVPIRHSHELEVAWNNRQAPGGKERLFLPVQFLGDGGDAPPQGPKPERIRTLLVATKAHQARKAVESVLDRLVVPPAEPQSGDPPPPEAAAPARIVLLCNGALSVRDELADLLPGAADGSGAVRLSLATTTHGAFFAGPNELVHAGVGTTFLEDPPGATETTERTVRAWNEAGLRCQALSPREMNAVLWNKLAANCVINPLTSIFRCTNGELLMEPSFPQLREEILAEVAFVAAKAGTTGANGSDETLRHGSDFPTEAKAKATGGSSSSEDDDNRGIPSVDEMRTFVTETILATQHNRSSMYQDIHGGNAQPTEIDHLNGYVVRKGRKTGIECPANEDLCARIAALTAGTDGSPCSETSGSGSAGG</sequence>
<dbReference type="GO" id="GO:0005737">
    <property type="term" value="C:cytoplasm"/>
    <property type="evidence" value="ECO:0007669"/>
    <property type="project" value="TreeGrafter"/>
</dbReference>
<accession>A0A448ZT96</accession>
<dbReference type="PANTHER" id="PTHR43765">
    <property type="entry name" value="2-DEHYDROPANTOATE 2-REDUCTASE-RELATED"/>
    <property type="match status" value="1"/>
</dbReference>
<dbReference type="SUPFAM" id="SSF48179">
    <property type="entry name" value="6-phosphogluconate dehydrogenase C-terminal domain-like"/>
    <property type="match status" value="1"/>
</dbReference>
<dbReference type="PANTHER" id="PTHR43765:SF2">
    <property type="entry name" value="2-DEHYDROPANTOATE 2-REDUCTASE"/>
    <property type="match status" value="1"/>
</dbReference>
<dbReference type="Gene3D" id="3.40.50.720">
    <property type="entry name" value="NAD(P)-binding Rossmann-like Domain"/>
    <property type="match status" value="1"/>
</dbReference>
<feature type="region of interest" description="Disordered" evidence="3">
    <location>
        <begin position="308"/>
        <end position="350"/>
    </location>
</feature>
<feature type="domain" description="Ketopantoate reductase C-terminal" evidence="4">
    <location>
        <begin position="255"/>
        <end position="415"/>
    </location>
</feature>
<proteinExistence type="predicted"/>
<dbReference type="InterPro" id="IPR008927">
    <property type="entry name" value="6-PGluconate_DH-like_C_sf"/>
</dbReference>
<gene>
    <name evidence="5" type="ORF">PSNMU_V1.4_AUG-EV-PASAV3_0123300</name>
</gene>
<feature type="compositionally biased region" description="Basic and acidic residues" evidence="3">
    <location>
        <begin position="316"/>
        <end position="330"/>
    </location>
</feature>
<name>A0A448ZT96_9STRA</name>
<dbReference type="Pfam" id="PF08546">
    <property type="entry name" value="ApbA_C"/>
    <property type="match status" value="1"/>
</dbReference>
<dbReference type="Proteomes" id="UP000291116">
    <property type="component" value="Unassembled WGS sequence"/>
</dbReference>
<dbReference type="AlphaFoldDB" id="A0A448ZT96"/>
<dbReference type="GO" id="GO:0050661">
    <property type="term" value="F:NADP binding"/>
    <property type="evidence" value="ECO:0007669"/>
    <property type="project" value="TreeGrafter"/>
</dbReference>
<evidence type="ECO:0000256" key="2">
    <source>
        <dbReference type="ARBA" id="ARBA00023002"/>
    </source>
</evidence>
<dbReference type="InterPro" id="IPR013328">
    <property type="entry name" value="6PGD_dom2"/>
</dbReference>
<evidence type="ECO:0000313" key="5">
    <source>
        <dbReference type="EMBL" id="VEU45173.1"/>
    </source>
</evidence>
<evidence type="ECO:0000256" key="1">
    <source>
        <dbReference type="ARBA" id="ARBA00022857"/>
    </source>
</evidence>
<reference evidence="5 6" key="1">
    <citation type="submission" date="2019-01" db="EMBL/GenBank/DDBJ databases">
        <authorList>
            <person name="Ferrante I. M."/>
        </authorList>
    </citation>
    <scope>NUCLEOTIDE SEQUENCE [LARGE SCALE GENOMIC DNA]</scope>
    <source>
        <strain evidence="5 6">B856</strain>
    </source>
</reference>